<proteinExistence type="predicted"/>
<keyword evidence="2" id="KW-1185">Reference proteome</keyword>
<dbReference type="VEuPathDB" id="MicrosporidiaDB:THOM_2565"/>
<dbReference type="InParanoid" id="L7JT27"/>
<dbReference type="AlphaFoldDB" id="L7JT27"/>
<dbReference type="HOGENOM" id="CLU_1078433_0_0_1"/>
<dbReference type="Proteomes" id="UP000011185">
    <property type="component" value="Unassembled WGS sequence"/>
</dbReference>
<name>L7JT27_TRAHO</name>
<gene>
    <name evidence="1" type="ORF">THOM_2565</name>
</gene>
<dbReference type="EMBL" id="JH994038">
    <property type="protein sequence ID" value="ELQ74470.1"/>
    <property type="molecule type" value="Genomic_DNA"/>
</dbReference>
<evidence type="ECO:0000313" key="2">
    <source>
        <dbReference type="Proteomes" id="UP000011185"/>
    </source>
</evidence>
<accession>L7JT27</accession>
<reference evidence="1 2" key="1">
    <citation type="journal article" date="2012" name="PLoS Pathog.">
        <title>The genome of the obligate intracellular parasite Trachipleistophora hominis: new insights into microsporidian genome dynamics and reductive evolution.</title>
        <authorList>
            <person name="Heinz E."/>
            <person name="Williams T.A."/>
            <person name="Nakjang S."/>
            <person name="Noel C.J."/>
            <person name="Swan D.C."/>
            <person name="Goldberg A.V."/>
            <person name="Harris S.R."/>
            <person name="Weinmaier T."/>
            <person name="Markert S."/>
            <person name="Becher D."/>
            <person name="Bernhardt J."/>
            <person name="Dagan T."/>
            <person name="Hacker C."/>
            <person name="Lucocq J.M."/>
            <person name="Schweder T."/>
            <person name="Rattei T."/>
            <person name="Hall N."/>
            <person name="Hirt R.P."/>
            <person name="Embley T.M."/>
        </authorList>
    </citation>
    <scope>NUCLEOTIDE SEQUENCE [LARGE SCALE GENOMIC DNA]</scope>
</reference>
<evidence type="ECO:0000313" key="1">
    <source>
        <dbReference type="EMBL" id="ELQ74470.1"/>
    </source>
</evidence>
<organism evidence="1 2">
    <name type="scientific">Trachipleistophora hominis</name>
    <name type="common">Microsporidian parasite</name>
    <dbReference type="NCBI Taxonomy" id="72359"/>
    <lineage>
        <taxon>Eukaryota</taxon>
        <taxon>Fungi</taxon>
        <taxon>Fungi incertae sedis</taxon>
        <taxon>Microsporidia</taxon>
        <taxon>Pleistophoridae</taxon>
        <taxon>Trachipleistophora</taxon>
    </lineage>
</organism>
<sequence>MNATNILIYFTLIFKKENENDQNNQETYESVVEAGLSNYVNSPAKNQVVLKELRTHSQNINGCLKPYYEDEQCNLSSAGITNIDLYDAKIPEEGKLLGYYVPLSKILYQKILHLDITSFSCFDIKEIYEIITSEIYIIMDNSMLLINCILHVLNTAKEKKELLYEHHWQSIRNQLVAINGFEKIEMQLTRSGKLEDREKVMADIVNDLLALNDDPMVCHSIQNIYDRFNLWNNKFLTFLKAVKKKFLSKSATRSTNMP</sequence>
<protein>
    <submittedName>
        <fullName evidence="1">Putative LRR containing protein</fullName>
    </submittedName>
</protein>